<organism evidence="4 5">
    <name type="scientific">Ensete ventricosum</name>
    <name type="common">Abyssinian banana</name>
    <name type="synonym">Musa ensete</name>
    <dbReference type="NCBI Taxonomy" id="4639"/>
    <lineage>
        <taxon>Eukaryota</taxon>
        <taxon>Viridiplantae</taxon>
        <taxon>Streptophyta</taxon>
        <taxon>Embryophyta</taxon>
        <taxon>Tracheophyta</taxon>
        <taxon>Spermatophyta</taxon>
        <taxon>Magnoliopsida</taxon>
        <taxon>Liliopsida</taxon>
        <taxon>Zingiberales</taxon>
        <taxon>Musaceae</taxon>
        <taxon>Ensete</taxon>
    </lineage>
</organism>
<dbReference type="Proteomes" id="UP001222027">
    <property type="component" value="Unassembled WGS sequence"/>
</dbReference>
<evidence type="ECO:0000259" key="3">
    <source>
        <dbReference type="Pfam" id="PF25597"/>
    </source>
</evidence>
<proteinExistence type="predicted"/>
<feature type="region of interest" description="Disordered" evidence="1">
    <location>
        <begin position="144"/>
        <end position="199"/>
    </location>
</feature>
<name>A0AAV8Q4I2_ENSVE</name>
<evidence type="ECO:0000259" key="2">
    <source>
        <dbReference type="Pfam" id="PF07727"/>
    </source>
</evidence>
<dbReference type="AlphaFoldDB" id="A0AAV8Q4I2"/>
<dbReference type="InterPro" id="IPR043502">
    <property type="entry name" value="DNA/RNA_pol_sf"/>
</dbReference>
<dbReference type="InterPro" id="IPR013103">
    <property type="entry name" value="RVT_2"/>
</dbReference>
<accession>A0AAV8Q4I2</accession>
<gene>
    <name evidence="4" type="ORF">OPV22_030575</name>
</gene>
<evidence type="ECO:0000313" key="4">
    <source>
        <dbReference type="EMBL" id="KAJ8468023.1"/>
    </source>
</evidence>
<protein>
    <recommendedName>
        <fullName evidence="6">Reverse transcriptase Ty1/copia-type domain-containing protein</fullName>
    </recommendedName>
</protein>
<keyword evidence="5" id="KW-1185">Reference proteome</keyword>
<dbReference type="EMBL" id="JAQQAF010000008">
    <property type="protein sequence ID" value="KAJ8468023.1"/>
    <property type="molecule type" value="Genomic_DNA"/>
</dbReference>
<sequence length="542" mass="62146">MENIRYMLSQAKLPKRFWDEALMTVVDVINISPYTALDYDVAEHVWSGKDVSYMHLRVFGCRAFAHIPNNERSKLDGKTKECIFLGYSHDQFGYRLWDPEKQKVFRSRDVVFFEDQTIENLKEAPTKTSAEGFVDCDPVIPPVYHGDGGDVQEDGAEPNVDLPAGHVEQEEEREQVPTEPQLRRSSRPRQPSRRYSTDEYVMFTNAGEPESYHEAVESEQKKKWFIAMQEEMDSLQKNYTYDLVQLREGSYGQKKCIDFEEIFSPVKMSSICVALGIAANIDLEIEQLDVKIALLHGDLEEKIYMKQPEGFKVKGNKNLVCKLKKSLYGLKQAPRQWYKKFDSFIIENEYKRIASYHCVYIKRFGENFIILLLYVDDMLILRKDMSMIDKLKKDLSKSFAMKDIGPTKFRMSNAKRVGSSLADHFKLCSDQSPSSDEEKEKMQKVPYVSAVGSLIYAMVCTRPDIAYTVGVISRFIANPGKEYCAAMKWIFRYLRGSSKVCLSFGDGPLVLIGYTDANMTRDIDTRKSTSGFVLTFIGGVVS</sequence>
<evidence type="ECO:0000256" key="1">
    <source>
        <dbReference type="SAM" id="MobiDB-lite"/>
    </source>
</evidence>
<dbReference type="SUPFAM" id="SSF56672">
    <property type="entry name" value="DNA/RNA polymerases"/>
    <property type="match status" value="1"/>
</dbReference>
<comment type="caution">
    <text evidence="4">The sequence shown here is derived from an EMBL/GenBank/DDBJ whole genome shotgun (WGS) entry which is preliminary data.</text>
</comment>
<dbReference type="PANTHER" id="PTHR11439">
    <property type="entry name" value="GAG-POL-RELATED RETROTRANSPOSON"/>
    <property type="match status" value="1"/>
</dbReference>
<dbReference type="InterPro" id="IPR057670">
    <property type="entry name" value="SH3_retrovirus"/>
</dbReference>
<dbReference type="PANTHER" id="PTHR11439:SF467">
    <property type="entry name" value="INTEGRASE CATALYTIC DOMAIN-CONTAINING PROTEIN"/>
    <property type="match status" value="1"/>
</dbReference>
<dbReference type="Pfam" id="PF07727">
    <property type="entry name" value="RVT_2"/>
    <property type="match status" value="1"/>
</dbReference>
<feature type="domain" description="Reverse transcriptase Ty1/copia-type" evidence="2">
    <location>
        <begin position="249"/>
        <end position="409"/>
    </location>
</feature>
<feature type="domain" description="Retroviral polymerase SH3-like" evidence="3">
    <location>
        <begin position="61"/>
        <end position="120"/>
    </location>
</feature>
<dbReference type="Pfam" id="PF25597">
    <property type="entry name" value="SH3_retrovirus"/>
    <property type="match status" value="1"/>
</dbReference>
<reference evidence="4 5" key="1">
    <citation type="submission" date="2022-12" db="EMBL/GenBank/DDBJ databases">
        <title>Chromosome-scale assembly of the Ensete ventricosum genome.</title>
        <authorList>
            <person name="Dussert Y."/>
            <person name="Stocks J."/>
            <person name="Wendawek A."/>
            <person name="Woldeyes F."/>
            <person name="Nichols R.A."/>
            <person name="Borrell J.S."/>
        </authorList>
    </citation>
    <scope>NUCLEOTIDE SEQUENCE [LARGE SCALE GENOMIC DNA]</scope>
    <source>
        <strain evidence="5">cv. Maze</strain>
        <tissue evidence="4">Seeds</tissue>
    </source>
</reference>
<evidence type="ECO:0008006" key="6">
    <source>
        <dbReference type="Google" id="ProtNLM"/>
    </source>
</evidence>
<evidence type="ECO:0000313" key="5">
    <source>
        <dbReference type="Proteomes" id="UP001222027"/>
    </source>
</evidence>